<evidence type="ECO:0000256" key="5">
    <source>
        <dbReference type="ARBA" id="ARBA00022840"/>
    </source>
</evidence>
<reference evidence="8" key="1">
    <citation type="submission" date="2024-04" db="EMBL/GenBank/DDBJ databases">
        <authorList>
            <person name="Shaw F."/>
            <person name="Minotto A."/>
        </authorList>
    </citation>
    <scope>NUCLEOTIDE SEQUENCE [LARGE SCALE GENOMIC DNA]</scope>
</reference>
<dbReference type="InterPro" id="IPR036565">
    <property type="entry name" value="Mur-like_cat_sf"/>
</dbReference>
<dbReference type="PANTHER" id="PTHR11136:SF0">
    <property type="entry name" value="DIHYDROFOLATE SYNTHETASE-RELATED"/>
    <property type="match status" value="1"/>
</dbReference>
<protein>
    <recommendedName>
        <fullName evidence="9">Mur ligase central domain-containing protein</fullName>
    </recommendedName>
</protein>
<accession>A0ABP1DXM5</accession>
<keyword evidence="4" id="KW-0547">Nucleotide-binding</keyword>
<dbReference type="PANTHER" id="PTHR11136">
    <property type="entry name" value="FOLYLPOLYGLUTAMATE SYNTHASE-RELATED"/>
    <property type="match status" value="1"/>
</dbReference>
<dbReference type="InterPro" id="IPR001645">
    <property type="entry name" value="Folylpolyglutamate_synth"/>
</dbReference>
<gene>
    <name evidence="7" type="ORF">GFSPODELE1_LOCUS8873</name>
</gene>
<comment type="similarity">
    <text evidence="1">Belongs to the folylpolyglutamate synthase family.</text>
</comment>
<sequence>MSIDLSLDRIRKLQEHLPKYTRPTCHIAGTNGKGSVSALLTSIFRAASPPFKVGRFNSPHLVSVCDCITIDNEPVSTDTYSETRSRVEHADRDNNIGASNFEILTMTALLILEDAAVDVSVIEVGMGGGLDATNAIPDDCIVVSGLTAVDLDHQAFLGDTILEIAREKAAICRAGKPFVVGPQRYPEVMGIVQETVTAAGGELLKASTPDIRDWNEAIDGPAPSISSLLPTTFQKPPPQPVTIGLACFPQPLQLLLPLQGKHQLANLGTALSMVSALLSHPASAERISTSLPNRLNPAAIRRGVSAVNWPGRLSFHKITLPLHKRDLNQEESLAAEELLVLVDGAHNPASAETLATYIDELLSQVLSSTPDQLTSVTQSGRRRITLTYLLALSHSPPKTPIQTLTPLLPPHIPKGRSKVDININVGLLRFTPPEGMPWVKSVPPAELRGVVSSLVPDANIWSPKDEDTLDSQLTEALEWAYGRQEDNTGHLGEGLVVVAGSLYLVADFYRLLGVAF</sequence>
<organism evidence="7 8">
    <name type="scientific">Somion occarium</name>
    <dbReference type="NCBI Taxonomy" id="3059160"/>
    <lineage>
        <taxon>Eukaryota</taxon>
        <taxon>Fungi</taxon>
        <taxon>Dikarya</taxon>
        <taxon>Basidiomycota</taxon>
        <taxon>Agaricomycotina</taxon>
        <taxon>Agaricomycetes</taxon>
        <taxon>Polyporales</taxon>
        <taxon>Cerrenaceae</taxon>
        <taxon>Somion</taxon>
    </lineage>
</organism>
<keyword evidence="3" id="KW-0479">Metal-binding</keyword>
<dbReference type="SUPFAM" id="SSF53623">
    <property type="entry name" value="MurD-like peptide ligases, catalytic domain"/>
    <property type="match status" value="1"/>
</dbReference>
<evidence type="ECO:0000256" key="3">
    <source>
        <dbReference type="ARBA" id="ARBA00022723"/>
    </source>
</evidence>
<dbReference type="Gene3D" id="3.90.190.20">
    <property type="entry name" value="Mur ligase, C-terminal domain"/>
    <property type="match status" value="1"/>
</dbReference>
<keyword evidence="8" id="KW-1185">Reference proteome</keyword>
<name>A0ABP1DXM5_9APHY</name>
<dbReference type="EMBL" id="OZ037950">
    <property type="protein sequence ID" value="CAL1712547.1"/>
    <property type="molecule type" value="Genomic_DNA"/>
</dbReference>
<evidence type="ECO:0000313" key="7">
    <source>
        <dbReference type="EMBL" id="CAL1712547.1"/>
    </source>
</evidence>
<keyword evidence="6" id="KW-0460">Magnesium</keyword>
<keyword evidence="5" id="KW-0067">ATP-binding</keyword>
<dbReference type="Gene3D" id="3.40.1190.10">
    <property type="entry name" value="Mur-like, catalytic domain"/>
    <property type="match status" value="1"/>
</dbReference>
<evidence type="ECO:0000256" key="4">
    <source>
        <dbReference type="ARBA" id="ARBA00022741"/>
    </source>
</evidence>
<evidence type="ECO:0000256" key="6">
    <source>
        <dbReference type="ARBA" id="ARBA00022842"/>
    </source>
</evidence>
<evidence type="ECO:0000313" key="8">
    <source>
        <dbReference type="Proteomes" id="UP001497453"/>
    </source>
</evidence>
<dbReference type="InterPro" id="IPR036615">
    <property type="entry name" value="Mur_ligase_C_dom_sf"/>
</dbReference>
<dbReference type="NCBIfam" id="TIGR01499">
    <property type="entry name" value="folC"/>
    <property type="match status" value="1"/>
</dbReference>
<evidence type="ECO:0000256" key="2">
    <source>
        <dbReference type="ARBA" id="ARBA00022598"/>
    </source>
</evidence>
<evidence type="ECO:0000256" key="1">
    <source>
        <dbReference type="ARBA" id="ARBA00008276"/>
    </source>
</evidence>
<proteinExistence type="inferred from homology"/>
<evidence type="ECO:0008006" key="9">
    <source>
        <dbReference type="Google" id="ProtNLM"/>
    </source>
</evidence>
<keyword evidence="2" id="KW-0436">Ligase</keyword>
<dbReference type="SUPFAM" id="SSF53244">
    <property type="entry name" value="MurD-like peptide ligases, peptide-binding domain"/>
    <property type="match status" value="1"/>
</dbReference>
<dbReference type="Proteomes" id="UP001497453">
    <property type="component" value="Chromosome 7"/>
</dbReference>